<protein>
    <recommendedName>
        <fullName evidence="1">GH16 domain-containing protein</fullName>
    </recommendedName>
</protein>
<dbReference type="InterPro" id="IPR000772">
    <property type="entry name" value="Ricin_B_lectin"/>
</dbReference>
<comment type="caution">
    <text evidence="2">The sequence shown here is derived from an EMBL/GenBank/DDBJ whole genome shotgun (WGS) entry which is preliminary data.</text>
</comment>
<accession>A0A8J3Q470</accession>
<organism evidence="2 3">
    <name type="scientific">Rhizocola hellebori</name>
    <dbReference type="NCBI Taxonomy" id="1392758"/>
    <lineage>
        <taxon>Bacteria</taxon>
        <taxon>Bacillati</taxon>
        <taxon>Actinomycetota</taxon>
        <taxon>Actinomycetes</taxon>
        <taxon>Micromonosporales</taxon>
        <taxon>Micromonosporaceae</taxon>
        <taxon>Rhizocola</taxon>
    </lineage>
</organism>
<dbReference type="GO" id="GO:0005975">
    <property type="term" value="P:carbohydrate metabolic process"/>
    <property type="evidence" value="ECO:0007669"/>
    <property type="project" value="InterPro"/>
</dbReference>
<dbReference type="AlphaFoldDB" id="A0A8J3Q470"/>
<dbReference type="PROSITE" id="PS51762">
    <property type="entry name" value="GH16_2"/>
    <property type="match status" value="1"/>
</dbReference>
<dbReference type="CDD" id="cd23458">
    <property type="entry name" value="beta-trefoil_Ricin_AgaB34-like"/>
    <property type="match status" value="1"/>
</dbReference>
<dbReference type="InterPro" id="IPR000757">
    <property type="entry name" value="Beta-glucanase-like"/>
</dbReference>
<sequence>MNIMFTVPLEVLMFPKPAAASAAVLLIVAGLISVSKPQPASAATCSVLFDDFQYSSSADPALAARHWTVRTGGGGPGIPGASWLASNVTFPVVDGQKVLQLSSYTDGTGAGTAQTEVYHQRKFFEGTYASRVRFADTPIAGNDGDRIVETFFTITPLAYSMDPSYGEIDFEYLANGGWGETGSAFFETTWETYQPDPWVADNVHAVQRRSYNGWHDLVAQVSGGRVKYFIDGTLVADHGDKFYPETPMSINYNLWFIDSSGHSGGRSTYIQQVDWLYFAGNEVISGDVARNRVNAYRGIGTSHVDTVGTAGTCPDPGGGGPISPSTWYSVVNKTSGKCVDARAAGTANGTAIQQYTCNNTYAQQYQFQPTGGSNVRINSRNNSAQVLDVSGVSTADNAVVHLWAYVGGGNQQWTPVSEGNGYYHFVAVHSGKCLDVPASSTADSVQLVQYTCNGTGAQSFRLVAQP</sequence>
<dbReference type="Proteomes" id="UP000612899">
    <property type="component" value="Unassembled WGS sequence"/>
</dbReference>
<dbReference type="EMBL" id="BONY01000008">
    <property type="protein sequence ID" value="GIH03618.1"/>
    <property type="molecule type" value="Genomic_DNA"/>
</dbReference>
<keyword evidence="3" id="KW-1185">Reference proteome</keyword>
<dbReference type="InterPro" id="IPR035992">
    <property type="entry name" value="Ricin_B-like_lectins"/>
</dbReference>
<dbReference type="GO" id="GO:0004553">
    <property type="term" value="F:hydrolase activity, hydrolyzing O-glycosyl compounds"/>
    <property type="evidence" value="ECO:0007669"/>
    <property type="project" value="InterPro"/>
</dbReference>
<name>A0A8J3Q470_9ACTN</name>
<dbReference type="Gene3D" id="2.80.10.50">
    <property type="match status" value="3"/>
</dbReference>
<dbReference type="InterPro" id="IPR013320">
    <property type="entry name" value="ConA-like_dom_sf"/>
</dbReference>
<dbReference type="PROSITE" id="PS50231">
    <property type="entry name" value="RICIN_B_LECTIN"/>
    <property type="match status" value="1"/>
</dbReference>
<dbReference type="SUPFAM" id="SSF50370">
    <property type="entry name" value="Ricin B-like lectins"/>
    <property type="match status" value="1"/>
</dbReference>
<evidence type="ECO:0000313" key="3">
    <source>
        <dbReference type="Proteomes" id="UP000612899"/>
    </source>
</evidence>
<gene>
    <name evidence="2" type="ORF">Rhe02_16850</name>
</gene>
<dbReference type="SUPFAM" id="SSF49899">
    <property type="entry name" value="Concanavalin A-like lectins/glucanases"/>
    <property type="match status" value="1"/>
</dbReference>
<dbReference type="Pfam" id="PF00652">
    <property type="entry name" value="Ricin_B_lectin"/>
    <property type="match status" value="1"/>
</dbReference>
<dbReference type="Gene3D" id="2.60.120.200">
    <property type="match status" value="1"/>
</dbReference>
<evidence type="ECO:0000313" key="2">
    <source>
        <dbReference type="EMBL" id="GIH03618.1"/>
    </source>
</evidence>
<evidence type="ECO:0000259" key="1">
    <source>
        <dbReference type="PROSITE" id="PS51762"/>
    </source>
</evidence>
<reference evidence="2" key="1">
    <citation type="submission" date="2021-01" db="EMBL/GenBank/DDBJ databases">
        <title>Whole genome shotgun sequence of Rhizocola hellebori NBRC 109834.</title>
        <authorList>
            <person name="Komaki H."/>
            <person name="Tamura T."/>
        </authorList>
    </citation>
    <scope>NUCLEOTIDE SEQUENCE</scope>
    <source>
        <strain evidence="2">NBRC 109834</strain>
    </source>
</reference>
<proteinExistence type="predicted"/>
<dbReference type="CDD" id="cd00413">
    <property type="entry name" value="Glyco_hydrolase_16"/>
    <property type="match status" value="1"/>
</dbReference>
<dbReference type="SMART" id="SM00458">
    <property type="entry name" value="RICIN"/>
    <property type="match status" value="1"/>
</dbReference>
<feature type="domain" description="GH16" evidence="1">
    <location>
        <begin position="31"/>
        <end position="284"/>
    </location>
</feature>